<dbReference type="Proteomes" id="UP001150581">
    <property type="component" value="Unassembled WGS sequence"/>
</dbReference>
<evidence type="ECO:0000313" key="1">
    <source>
        <dbReference type="EMBL" id="KAJ1894269.1"/>
    </source>
</evidence>
<accession>A0ACC1IIX9</accession>
<protein>
    <submittedName>
        <fullName evidence="1">Splicing factor</fullName>
    </submittedName>
</protein>
<reference evidence="1" key="1">
    <citation type="submission" date="2022-07" db="EMBL/GenBank/DDBJ databases">
        <title>Phylogenomic reconstructions and comparative analyses of Kickxellomycotina fungi.</title>
        <authorList>
            <person name="Reynolds N.K."/>
            <person name="Stajich J.E."/>
            <person name="Barry K."/>
            <person name="Grigoriev I.V."/>
            <person name="Crous P."/>
            <person name="Smith M.E."/>
        </authorList>
    </citation>
    <scope>NUCLEOTIDE SEQUENCE</scope>
    <source>
        <strain evidence="1">Benny 63K</strain>
    </source>
</reference>
<gene>
    <name evidence="1" type="primary">rsd1</name>
    <name evidence="1" type="ORF">LPJ66_005290</name>
</gene>
<name>A0ACC1IIX9_9FUNG</name>
<sequence length="442" mass="48976">METKQTDATAAAAAKLKPKPAPPPPPPPASPRTRLDEKDASMLINPAPTPTTADTRHRSRSQKRKRSASRSHSRPPSVSSSDRDLRTIIAMQLSARLRRTDLLDFFSAAGRVRDAHIVSEKASRRSRGVAYIEFYSVEDAQRALELGGRKLLGVPIIVQPSEAQKNRQTVKQYGKEGVPSNGSSSAGGGGLVCVRGLAVKMEAEDVVEFFRVFGPVVYAHVLPADGLGEWAAVVRMARPENALPAIDRLNGLALFGSRLRVRPARRSEVDRETARLVASKTTTQVGEAPLATDEGGAGAVLRLRNMFEPEESQREDGLWRREIEEDVRRECMPHGFVDRVVVESAGDVVVAFKEMKAAKSALADMDGRWFGGRQIHAQLVDDDEKEKEKEKDNADQSQNQHQNQHQNQQQQHQHPHQHQHQHQNQTHQGQGRELSAEMSMDQ</sequence>
<dbReference type="EMBL" id="JANBPG010000715">
    <property type="protein sequence ID" value="KAJ1894269.1"/>
    <property type="molecule type" value="Genomic_DNA"/>
</dbReference>
<evidence type="ECO:0000313" key="2">
    <source>
        <dbReference type="Proteomes" id="UP001150581"/>
    </source>
</evidence>
<keyword evidence="2" id="KW-1185">Reference proteome</keyword>
<comment type="caution">
    <text evidence="1">The sequence shown here is derived from an EMBL/GenBank/DDBJ whole genome shotgun (WGS) entry which is preliminary data.</text>
</comment>
<proteinExistence type="predicted"/>
<organism evidence="1 2">
    <name type="scientific">Kickxella alabastrina</name>
    <dbReference type="NCBI Taxonomy" id="61397"/>
    <lineage>
        <taxon>Eukaryota</taxon>
        <taxon>Fungi</taxon>
        <taxon>Fungi incertae sedis</taxon>
        <taxon>Zoopagomycota</taxon>
        <taxon>Kickxellomycotina</taxon>
        <taxon>Kickxellomycetes</taxon>
        <taxon>Kickxellales</taxon>
        <taxon>Kickxellaceae</taxon>
        <taxon>Kickxella</taxon>
    </lineage>
</organism>